<name>A0A9P6G7Y7_9PLEO</name>
<feature type="region of interest" description="Disordered" evidence="1">
    <location>
        <begin position="243"/>
        <end position="266"/>
    </location>
</feature>
<comment type="caution">
    <text evidence="2">The sequence shown here is derived from an EMBL/GenBank/DDBJ whole genome shotgun (WGS) entry which is preliminary data.</text>
</comment>
<feature type="region of interest" description="Disordered" evidence="1">
    <location>
        <begin position="204"/>
        <end position="227"/>
    </location>
</feature>
<accession>A0A9P6G7Y7</accession>
<dbReference type="EMBL" id="WJXW01000015">
    <property type="protein sequence ID" value="KAF9730168.1"/>
    <property type="molecule type" value="Genomic_DNA"/>
</dbReference>
<sequence length="482" mass="53155">MNCKLSKGFAPLTIHSSTQQAEPAAMSTAKAYSHMAELGSIEARVISFRDHLRSLDETLEHANRNAKRFYIDKEGLVTFSGRQMVQDHAWASMGEKYCKLLGTAAARNLEWTEAAIKLNQSNLVRLLNRPQIQASANPVQQKDLEVLRTRRTTDTFVVKGRKENSLAYAALSASDLPRGYIFDRYGLIAHENFALPLQSNVQAGRTSSADKGESLECGKSPTVPTEDAIPVATSEDRHTTMIPSGLSSGRTHHQGTCSTPLTTPPHAPIDLSDWDRGDYHNQNSVASVVATSRETQPGICTPEGSRFVEGTEGASLWAEEKFSFESGRQPHLRLFHDSTGYDAMRSPQIISICTRPTDFGYARLSIFIDTLKAALLGSSNKFRSSITEGLGDDRPLHRIANDALFLESVMAQLRQKMPQKQFCETWGGLNIRGMHALLSRARQPVVTGAESGKEIYFLTGKEAEMRLESRQVLNGPIITAAF</sequence>
<gene>
    <name evidence="2" type="ORF">PMIN01_12101</name>
</gene>
<organism evidence="2 3">
    <name type="scientific">Paraphaeosphaeria minitans</name>
    <dbReference type="NCBI Taxonomy" id="565426"/>
    <lineage>
        <taxon>Eukaryota</taxon>
        <taxon>Fungi</taxon>
        <taxon>Dikarya</taxon>
        <taxon>Ascomycota</taxon>
        <taxon>Pezizomycotina</taxon>
        <taxon>Dothideomycetes</taxon>
        <taxon>Pleosporomycetidae</taxon>
        <taxon>Pleosporales</taxon>
        <taxon>Massarineae</taxon>
        <taxon>Didymosphaeriaceae</taxon>
        <taxon>Paraphaeosphaeria</taxon>
    </lineage>
</organism>
<dbReference type="Proteomes" id="UP000756921">
    <property type="component" value="Unassembled WGS sequence"/>
</dbReference>
<evidence type="ECO:0000313" key="2">
    <source>
        <dbReference type="EMBL" id="KAF9730168.1"/>
    </source>
</evidence>
<dbReference type="AlphaFoldDB" id="A0A9P6G7Y7"/>
<feature type="compositionally biased region" description="Polar residues" evidence="1">
    <location>
        <begin position="243"/>
        <end position="261"/>
    </location>
</feature>
<proteinExistence type="predicted"/>
<protein>
    <submittedName>
        <fullName evidence="2">Uncharacterized protein</fullName>
    </submittedName>
</protein>
<reference evidence="2" key="1">
    <citation type="journal article" date="2020" name="Mol. Plant Microbe Interact.">
        <title>Genome Sequence of the Biocontrol Agent Coniothyrium minitans strain Conio (IMI 134523).</title>
        <authorList>
            <person name="Patel D."/>
            <person name="Shittu T.A."/>
            <person name="Baroncelli R."/>
            <person name="Muthumeenakshi S."/>
            <person name="Osborne T.H."/>
            <person name="Janganan T.K."/>
            <person name="Sreenivasaprasad S."/>
        </authorList>
    </citation>
    <scope>NUCLEOTIDE SEQUENCE</scope>
    <source>
        <strain evidence="2">Conio</strain>
    </source>
</reference>
<keyword evidence="3" id="KW-1185">Reference proteome</keyword>
<evidence type="ECO:0000256" key="1">
    <source>
        <dbReference type="SAM" id="MobiDB-lite"/>
    </source>
</evidence>
<evidence type="ECO:0000313" key="3">
    <source>
        <dbReference type="Proteomes" id="UP000756921"/>
    </source>
</evidence>
<dbReference type="OrthoDB" id="3860121at2759"/>